<feature type="region of interest" description="Disordered" evidence="4">
    <location>
        <begin position="12"/>
        <end position="34"/>
    </location>
</feature>
<dbReference type="Pfam" id="PF00328">
    <property type="entry name" value="His_Phos_2"/>
    <property type="match status" value="1"/>
</dbReference>
<reference evidence="6 7" key="1">
    <citation type="journal article" date="2024" name="Commun. Biol.">
        <title>Comparative genomic analysis of thermophilic fungi reveals convergent evolutionary adaptations and gene losses.</title>
        <authorList>
            <person name="Steindorff A.S."/>
            <person name="Aguilar-Pontes M.V."/>
            <person name="Robinson A.J."/>
            <person name="Andreopoulos B."/>
            <person name="LaButti K."/>
            <person name="Kuo A."/>
            <person name="Mondo S."/>
            <person name="Riley R."/>
            <person name="Otillar R."/>
            <person name="Haridas S."/>
            <person name="Lipzen A."/>
            <person name="Grimwood J."/>
            <person name="Schmutz J."/>
            <person name="Clum A."/>
            <person name="Reid I.D."/>
            <person name="Moisan M.C."/>
            <person name="Butler G."/>
            <person name="Nguyen T.T.M."/>
            <person name="Dewar K."/>
            <person name="Conant G."/>
            <person name="Drula E."/>
            <person name="Henrissat B."/>
            <person name="Hansel C."/>
            <person name="Singer S."/>
            <person name="Hutchinson M.I."/>
            <person name="de Vries R.P."/>
            <person name="Natvig D.O."/>
            <person name="Powell A.J."/>
            <person name="Tsang A."/>
            <person name="Grigoriev I.V."/>
        </authorList>
    </citation>
    <scope>NUCLEOTIDE SEQUENCE [LARGE SCALE GENOMIC DNA]</scope>
    <source>
        <strain evidence="6 7">ATCC 22073</strain>
    </source>
</reference>
<organism evidence="6 7">
    <name type="scientific">Remersonia thermophila</name>
    <dbReference type="NCBI Taxonomy" id="72144"/>
    <lineage>
        <taxon>Eukaryota</taxon>
        <taxon>Fungi</taxon>
        <taxon>Dikarya</taxon>
        <taxon>Ascomycota</taxon>
        <taxon>Pezizomycotina</taxon>
        <taxon>Sordariomycetes</taxon>
        <taxon>Sordariomycetidae</taxon>
        <taxon>Sordariales</taxon>
        <taxon>Sordariales incertae sedis</taxon>
        <taxon>Remersonia</taxon>
    </lineage>
</organism>
<name>A0ABR4D9C9_9PEZI</name>
<dbReference type="Proteomes" id="UP001600064">
    <property type="component" value="Unassembled WGS sequence"/>
</dbReference>
<feature type="region of interest" description="Disordered" evidence="4">
    <location>
        <begin position="464"/>
        <end position="486"/>
    </location>
</feature>
<gene>
    <name evidence="6" type="ORF">VTJ83DRAFT_4220</name>
</gene>
<dbReference type="InterPro" id="IPR033379">
    <property type="entry name" value="Acid_Pase_AS"/>
</dbReference>
<dbReference type="Gene3D" id="3.40.50.1240">
    <property type="entry name" value="Phosphoglycerate mutase-like"/>
    <property type="match status" value="1"/>
</dbReference>
<dbReference type="InterPro" id="IPR000560">
    <property type="entry name" value="His_Pase_clade-2"/>
</dbReference>
<evidence type="ECO:0000313" key="7">
    <source>
        <dbReference type="Proteomes" id="UP001600064"/>
    </source>
</evidence>
<feature type="region of interest" description="Disordered" evidence="4">
    <location>
        <begin position="212"/>
        <end position="233"/>
    </location>
</feature>
<dbReference type="PROSITE" id="PS00778">
    <property type="entry name" value="HIS_ACID_PHOSPHAT_2"/>
    <property type="match status" value="1"/>
</dbReference>
<evidence type="ECO:0000256" key="1">
    <source>
        <dbReference type="ARBA" id="ARBA00005375"/>
    </source>
</evidence>
<dbReference type="EMBL" id="JAZGUE010000004">
    <property type="protein sequence ID" value="KAL2266943.1"/>
    <property type="molecule type" value="Genomic_DNA"/>
</dbReference>
<accession>A0ABR4D9C9</accession>
<keyword evidence="5" id="KW-0812">Transmembrane</keyword>
<feature type="compositionally biased region" description="Basic and acidic residues" evidence="4">
    <location>
        <begin position="464"/>
        <end position="473"/>
    </location>
</feature>
<dbReference type="RefSeq" id="XP_070865670.1">
    <property type="nucleotide sequence ID" value="XM_071010686.1"/>
</dbReference>
<dbReference type="CDD" id="cd07061">
    <property type="entry name" value="HP_HAP_like"/>
    <property type="match status" value="1"/>
</dbReference>
<keyword evidence="7" id="KW-1185">Reference proteome</keyword>
<keyword evidence="5" id="KW-0472">Membrane</keyword>
<evidence type="ECO:0000256" key="5">
    <source>
        <dbReference type="SAM" id="Phobius"/>
    </source>
</evidence>
<evidence type="ECO:0000256" key="4">
    <source>
        <dbReference type="SAM" id="MobiDB-lite"/>
    </source>
</evidence>
<comment type="similarity">
    <text evidence="1">Belongs to the histidine acid phosphatase family.</text>
</comment>
<feature type="compositionally biased region" description="Acidic residues" evidence="4">
    <location>
        <begin position="474"/>
        <end position="486"/>
    </location>
</feature>
<dbReference type="InterPro" id="IPR029033">
    <property type="entry name" value="His_PPase_superfam"/>
</dbReference>
<dbReference type="PANTHER" id="PTHR20963">
    <property type="entry name" value="MULTIPLE INOSITOL POLYPHOSPHATE PHOSPHATASE-RELATED"/>
    <property type="match status" value="1"/>
</dbReference>
<evidence type="ECO:0000256" key="2">
    <source>
        <dbReference type="ARBA" id="ARBA00012632"/>
    </source>
</evidence>
<dbReference type="GeneID" id="98125330"/>
<keyword evidence="3" id="KW-0378">Hydrolase</keyword>
<protein>
    <recommendedName>
        <fullName evidence="2">3-phytase</fullName>
        <ecNumber evidence="2">3.1.3.8</ecNumber>
    </recommendedName>
</protein>
<dbReference type="SUPFAM" id="SSF53254">
    <property type="entry name" value="Phosphoglycerate mutase-like"/>
    <property type="match status" value="1"/>
</dbReference>
<dbReference type="PROSITE" id="PS00616">
    <property type="entry name" value="HIS_ACID_PHOSPHAT_1"/>
    <property type="match status" value="1"/>
</dbReference>
<evidence type="ECO:0000313" key="6">
    <source>
        <dbReference type="EMBL" id="KAL2266943.1"/>
    </source>
</evidence>
<dbReference type="EC" id="3.1.3.8" evidence="2"/>
<feature type="region of interest" description="Disordered" evidence="4">
    <location>
        <begin position="420"/>
        <end position="446"/>
    </location>
</feature>
<evidence type="ECO:0000256" key="3">
    <source>
        <dbReference type="ARBA" id="ARBA00022801"/>
    </source>
</evidence>
<comment type="caution">
    <text evidence="6">The sequence shown here is derived from an EMBL/GenBank/DDBJ whole genome shotgun (WGS) entry which is preliminary data.</text>
</comment>
<dbReference type="PANTHER" id="PTHR20963:SF24">
    <property type="entry name" value="3-PHYTASE B"/>
    <property type="match status" value="1"/>
</dbReference>
<feature type="transmembrane region" description="Helical" evidence="5">
    <location>
        <begin position="41"/>
        <end position="59"/>
    </location>
</feature>
<feature type="compositionally biased region" description="Pro residues" evidence="4">
    <location>
        <begin position="223"/>
        <end position="233"/>
    </location>
</feature>
<sequence length="540" mass="59067">MDSIRNWARGRGEYTPLPADPADDDVYGPSHPERLRRRRRTTIAALSLAMMAVVGVGFLRQRPSCDDTLEHGFWCASDVSHSWGQYSPYFSVPSAIDPSTPPGCTVTFAQVLSRHGARAPTTGRAAYYADLVARIQRDATSYAAPARFLRTYRYELGANGLTPMGERQMAYSGAKFYRRYRHLARDEAPFVRAGGIERVVASARHFTQGFHGARAADRAATGPRPPAPAPQPPNDMVVIPEDATTNNTLHHGLCTAFEEGPYAGLGARRQAAYLARFAAPIAARLSERLLPGANLSAADAVGLMDLCPFETAGAATPPGVLSPFCGLFTPAEWRLYDRYQDVGKWFGFGPGNPLGPTQGVGFVNELIARLTGQPVRDGTSTNATLDGDPATFPLGRRLYADFSHDNDMVSMLSALGLWEEEAAPPPPSHGTSIDEEEDEANEARFSTARSVPFAARVYVEKMRCEGPSSKEKQEGDDEEEEEKEEEEELVRVLVNDRVMPLPRCGADARGLCTLSRFVESLAFARENGRWDECFDLARDG</sequence>
<keyword evidence="5" id="KW-1133">Transmembrane helix</keyword>
<proteinExistence type="inferred from homology"/>